<sequence length="52" mass="6227">MARYKWQKELRGEVSNVTTAHGPLKLEEKDRNNKITNYYYKAYSRSLSHHTI</sequence>
<dbReference type="EMBL" id="CM000140">
    <property type="protein sequence ID" value="EEE59251.1"/>
    <property type="molecule type" value="Genomic_DNA"/>
</dbReference>
<name>B9F903_ORYSJ</name>
<evidence type="ECO:0000313" key="1">
    <source>
        <dbReference type="EMBL" id="EEE59251.1"/>
    </source>
</evidence>
<organism evidence="1">
    <name type="scientific">Oryza sativa subsp. japonica</name>
    <name type="common">Rice</name>
    <dbReference type="NCBI Taxonomy" id="39947"/>
    <lineage>
        <taxon>Eukaryota</taxon>
        <taxon>Viridiplantae</taxon>
        <taxon>Streptophyta</taxon>
        <taxon>Embryophyta</taxon>
        <taxon>Tracheophyta</taxon>
        <taxon>Spermatophyta</taxon>
        <taxon>Magnoliopsida</taxon>
        <taxon>Liliopsida</taxon>
        <taxon>Poales</taxon>
        <taxon>Poaceae</taxon>
        <taxon>BOP clade</taxon>
        <taxon>Oryzoideae</taxon>
        <taxon>Oryzeae</taxon>
        <taxon>Oryzinae</taxon>
        <taxon>Oryza</taxon>
        <taxon>Oryza sativa</taxon>
    </lineage>
</organism>
<reference evidence="1" key="2">
    <citation type="submission" date="2008-12" db="EMBL/GenBank/DDBJ databases">
        <title>Improved gene annotation of the rice (Oryza sativa) genomes.</title>
        <authorList>
            <person name="Wang J."/>
            <person name="Li R."/>
            <person name="Fan W."/>
            <person name="Huang Q."/>
            <person name="Zhang J."/>
            <person name="Zhou Y."/>
            <person name="Hu Y."/>
            <person name="Zi S."/>
            <person name="Li J."/>
            <person name="Ni P."/>
            <person name="Zheng H."/>
            <person name="Zhang Y."/>
            <person name="Zhao M."/>
            <person name="Hao Q."/>
            <person name="McDermott J."/>
            <person name="Samudrala R."/>
            <person name="Kristiansen K."/>
            <person name="Wong G.K.-S."/>
        </authorList>
    </citation>
    <scope>NUCLEOTIDE SEQUENCE</scope>
</reference>
<gene>
    <name evidence="1" type="ORF">OsJ_11256</name>
</gene>
<reference evidence="1" key="1">
    <citation type="journal article" date="2005" name="PLoS Biol.">
        <title>The genomes of Oryza sativa: a history of duplications.</title>
        <authorList>
            <person name="Yu J."/>
            <person name="Wang J."/>
            <person name="Lin W."/>
            <person name="Li S."/>
            <person name="Li H."/>
            <person name="Zhou J."/>
            <person name="Ni P."/>
            <person name="Dong W."/>
            <person name="Hu S."/>
            <person name="Zeng C."/>
            <person name="Zhang J."/>
            <person name="Zhang Y."/>
            <person name="Li R."/>
            <person name="Xu Z."/>
            <person name="Li S."/>
            <person name="Li X."/>
            <person name="Zheng H."/>
            <person name="Cong L."/>
            <person name="Lin L."/>
            <person name="Yin J."/>
            <person name="Geng J."/>
            <person name="Li G."/>
            <person name="Shi J."/>
            <person name="Liu J."/>
            <person name="Lv H."/>
            <person name="Li J."/>
            <person name="Wang J."/>
            <person name="Deng Y."/>
            <person name="Ran L."/>
            <person name="Shi X."/>
            <person name="Wang X."/>
            <person name="Wu Q."/>
            <person name="Li C."/>
            <person name="Ren X."/>
            <person name="Wang J."/>
            <person name="Wang X."/>
            <person name="Li D."/>
            <person name="Liu D."/>
            <person name="Zhang X."/>
            <person name="Ji Z."/>
            <person name="Zhao W."/>
            <person name="Sun Y."/>
            <person name="Zhang Z."/>
            <person name="Bao J."/>
            <person name="Han Y."/>
            <person name="Dong L."/>
            <person name="Ji J."/>
            <person name="Chen P."/>
            <person name="Wu S."/>
            <person name="Liu J."/>
            <person name="Xiao Y."/>
            <person name="Bu D."/>
            <person name="Tan J."/>
            <person name="Yang L."/>
            <person name="Ye C."/>
            <person name="Zhang J."/>
            <person name="Xu J."/>
            <person name="Zhou Y."/>
            <person name="Yu Y."/>
            <person name="Zhang B."/>
            <person name="Zhuang S."/>
            <person name="Wei H."/>
            <person name="Liu B."/>
            <person name="Lei M."/>
            <person name="Yu H."/>
            <person name="Li Y."/>
            <person name="Xu H."/>
            <person name="Wei S."/>
            <person name="He X."/>
            <person name="Fang L."/>
            <person name="Zhang Z."/>
            <person name="Zhang Y."/>
            <person name="Huang X."/>
            <person name="Su Z."/>
            <person name="Tong W."/>
            <person name="Li J."/>
            <person name="Tong Z."/>
            <person name="Li S."/>
            <person name="Ye J."/>
            <person name="Wang L."/>
            <person name="Fang L."/>
            <person name="Lei T."/>
            <person name="Chen C."/>
            <person name="Chen H."/>
            <person name="Xu Z."/>
            <person name="Li H."/>
            <person name="Huang H."/>
            <person name="Zhang F."/>
            <person name="Xu H."/>
            <person name="Li N."/>
            <person name="Zhao C."/>
            <person name="Li S."/>
            <person name="Dong L."/>
            <person name="Huang Y."/>
            <person name="Li L."/>
            <person name="Xi Y."/>
            <person name="Qi Q."/>
            <person name="Li W."/>
            <person name="Zhang B."/>
            <person name="Hu W."/>
            <person name="Zhang Y."/>
            <person name="Tian X."/>
            <person name="Jiao Y."/>
            <person name="Liang X."/>
            <person name="Jin J."/>
            <person name="Gao L."/>
            <person name="Zheng W."/>
            <person name="Hao B."/>
            <person name="Liu S."/>
            <person name="Wang W."/>
            <person name="Yuan L."/>
            <person name="Cao M."/>
            <person name="McDermott J."/>
            <person name="Samudrala R."/>
            <person name="Wang J."/>
            <person name="Wong G.K."/>
            <person name="Yang H."/>
        </authorList>
    </citation>
    <scope>NUCLEOTIDE SEQUENCE [LARGE SCALE GENOMIC DNA]</scope>
</reference>
<protein>
    <submittedName>
        <fullName evidence="1">Uncharacterized protein</fullName>
    </submittedName>
</protein>
<proteinExistence type="predicted"/>
<dbReference type="AlphaFoldDB" id="B9F903"/>
<dbReference type="Proteomes" id="UP000007752">
    <property type="component" value="Chromosome 3"/>
</dbReference>
<accession>B9F903</accession>